<evidence type="ECO:0000256" key="1">
    <source>
        <dbReference type="SAM" id="Coils"/>
    </source>
</evidence>
<feature type="region of interest" description="Disordered" evidence="2">
    <location>
        <begin position="220"/>
        <end position="239"/>
    </location>
</feature>
<feature type="domain" description="DUF7025" evidence="4">
    <location>
        <begin position="413"/>
        <end position="596"/>
    </location>
</feature>
<evidence type="ECO:0008006" key="8">
    <source>
        <dbReference type="Google" id="ProtNLM"/>
    </source>
</evidence>
<dbReference type="PANTHER" id="PTHR46411:SF2">
    <property type="entry name" value="AAA+ ATPASE DOMAIN-CONTAINING PROTEIN"/>
    <property type="match status" value="1"/>
</dbReference>
<dbReference type="Gene3D" id="3.40.50.300">
    <property type="entry name" value="P-loop containing nucleotide triphosphate hydrolases"/>
    <property type="match status" value="1"/>
</dbReference>
<dbReference type="SUPFAM" id="SSF52540">
    <property type="entry name" value="P-loop containing nucleoside triphosphate hydrolases"/>
    <property type="match status" value="1"/>
</dbReference>
<feature type="domain" description="ATPase AAA-type core" evidence="3">
    <location>
        <begin position="858"/>
        <end position="939"/>
    </location>
</feature>
<evidence type="ECO:0000313" key="7">
    <source>
        <dbReference type="Proteomes" id="UP000781932"/>
    </source>
</evidence>
<protein>
    <recommendedName>
        <fullName evidence="8">ATPase AAA-type core domain-containing protein</fullName>
    </recommendedName>
</protein>
<organism evidence="6 7">
    <name type="scientific">Colletotrichum karsti</name>
    <dbReference type="NCBI Taxonomy" id="1095194"/>
    <lineage>
        <taxon>Eukaryota</taxon>
        <taxon>Fungi</taxon>
        <taxon>Dikarya</taxon>
        <taxon>Ascomycota</taxon>
        <taxon>Pezizomycotina</taxon>
        <taxon>Sordariomycetes</taxon>
        <taxon>Hypocreomycetidae</taxon>
        <taxon>Glomerellales</taxon>
        <taxon>Glomerellaceae</taxon>
        <taxon>Colletotrichum</taxon>
        <taxon>Colletotrichum boninense species complex</taxon>
    </lineage>
</organism>
<evidence type="ECO:0000256" key="2">
    <source>
        <dbReference type="SAM" id="MobiDB-lite"/>
    </source>
</evidence>
<evidence type="ECO:0000313" key="6">
    <source>
        <dbReference type="EMBL" id="KAF9881526.1"/>
    </source>
</evidence>
<reference evidence="6" key="2">
    <citation type="submission" date="2020-11" db="EMBL/GenBank/DDBJ databases">
        <title>Whole genome sequencing of Colletotrichum sp.</title>
        <authorList>
            <person name="Li H."/>
        </authorList>
    </citation>
    <scope>NUCLEOTIDE SEQUENCE</scope>
    <source>
        <strain evidence="6">CkLH20</strain>
    </source>
</reference>
<proteinExistence type="predicted"/>
<feature type="compositionally biased region" description="Basic and acidic residues" evidence="2">
    <location>
        <begin position="1165"/>
        <end position="1184"/>
    </location>
</feature>
<evidence type="ECO:0000259" key="4">
    <source>
        <dbReference type="Pfam" id="PF22942"/>
    </source>
</evidence>
<dbReference type="InterPro" id="IPR056599">
    <property type="entry name" value="AAA_lid_fung"/>
</dbReference>
<dbReference type="EMBL" id="JAATWM020000002">
    <property type="protein sequence ID" value="KAF9881526.1"/>
    <property type="molecule type" value="Genomic_DNA"/>
</dbReference>
<dbReference type="OrthoDB" id="10042665at2759"/>
<feature type="compositionally biased region" description="Low complexity" evidence="2">
    <location>
        <begin position="1110"/>
        <end position="1120"/>
    </location>
</feature>
<dbReference type="AlphaFoldDB" id="A0A9P6II69"/>
<dbReference type="Proteomes" id="UP000781932">
    <property type="component" value="Unassembled WGS sequence"/>
</dbReference>
<dbReference type="InterPro" id="IPR027417">
    <property type="entry name" value="P-loop_NTPase"/>
</dbReference>
<dbReference type="Pfam" id="PF00004">
    <property type="entry name" value="AAA"/>
    <property type="match status" value="1"/>
</dbReference>
<feature type="compositionally biased region" description="Acidic residues" evidence="2">
    <location>
        <begin position="1121"/>
        <end position="1131"/>
    </location>
</feature>
<dbReference type="Pfam" id="PF22942">
    <property type="entry name" value="DUF7025"/>
    <property type="match status" value="1"/>
</dbReference>
<keyword evidence="1" id="KW-0175">Coiled coil</keyword>
<feature type="region of interest" description="Disordered" evidence="2">
    <location>
        <begin position="37"/>
        <end position="138"/>
    </location>
</feature>
<feature type="compositionally biased region" description="Basic and acidic residues" evidence="2">
    <location>
        <begin position="1192"/>
        <end position="1209"/>
    </location>
</feature>
<sequence length="1209" mass="135844">MATFVANISPNTSQLEHGAYDDKMAAEIASCSFHGSLPGTLTAAKATENSSDHEDCRPPTQTDELPTEDDPTLSKSSALAEDKRSDCSPTAAGHSTSDGFTSKTELGSGLPKPVQVEDQANDDSPITQTKSSLNNATVQQVEEIEANAPVAESMADIEGPPKPPTPLQELPYELYPRYVKSLAAFPLDDPSQSVVSGMVDYMRVVDERLRAIEEKLLETREKSEAMPEDASSVTSHATSPTTSKVASYAASHAASEMAPSVIENETYNGPGDVQVEVRFFEADGSVFWNDGDFAGGFYACEFATAGHLQLLGVLYNAISDETINKTEPHPAHIEITYLSIMSDPIASFFRDILDLDCGPGHSFIRLSKPFRPLIRNITPLRQHLSKLEDAFGTLLEFVDRYIEKAIGLYDRIRTGQENEVAFENAWMLFDTGTTIYCPDGKRSEMMFTYDNVSEITRNTAMSDPNHRCNRKSSPQGYCVLSTRGGVPLKKALIPGHIEEDDEENDMLHLDAFLGLGQLKLFRQESEDVRKDLLQPVLARHGPVRRAKNTLSTLVIACFNIAYDGERYGAQRELFEIKPFDGLKDVRSLEIFPVQYMSDDKLNHLHGRGEKFVDLTGNWHMSYEGTTVGNTRETINSEVIVDFKLAFEDGTIPSMEVSEIKPIFEDVIKHDWPRRTRGEVHDWYEHDEVRGWEVNRSCYDEYHHNVTGYKHQDSQSQNVLRKLKLVFESYTTSKAQTKKESEAFKMYLKENNLMKLFPGTVPGYALRNRKWVQLDVDRLQYVQHGNDWDNLVLPKGHRKMVQAMVESYTKRSDGSQAVNDYITEKIDLDLVRGKGKGCIILLHECVAAYTKRPLYPITCDAVEKNLDKHFKLAHRWACVLLLDEADVFLARRNKTDVKRNGLVSVFLRILEYYPGILFLTTNRVGAIDDAFRSRLHLTLYYPKLRTKQSIKIWENNIKKLEDVNKQRAKMGQELIDYRKDEIIRWAKANCKGLQWNGRQIRNAFQTAIALAEFNSQSRSPKKKKKQSPGSSSPPPKSPKAPVLNQDTFSLIAEASNQFNDYLHKTHGQEEAVTASQDQIRTASFTAKPSRIVKVVYKSSESDTDSDETSDSDGASKSSGADSDVDSDADSDASADSAASNSDFDSDSDSETETKGKDKRSKKSKDKSRTRTKESKKTKDTKEKKDKKEKKSKKIGDEEVKAKKSKKRSED</sequence>
<feature type="compositionally biased region" description="Basic residues" evidence="2">
    <location>
        <begin position="1155"/>
        <end position="1164"/>
    </location>
</feature>
<evidence type="ECO:0000259" key="5">
    <source>
        <dbReference type="Pfam" id="PF23232"/>
    </source>
</evidence>
<dbReference type="GO" id="GO:0016887">
    <property type="term" value="F:ATP hydrolysis activity"/>
    <property type="evidence" value="ECO:0007669"/>
    <property type="project" value="InterPro"/>
</dbReference>
<feature type="region of interest" description="Disordered" evidence="2">
    <location>
        <begin position="1014"/>
        <end position="1041"/>
    </location>
</feature>
<accession>A0A9P6II69</accession>
<evidence type="ECO:0000259" key="3">
    <source>
        <dbReference type="Pfam" id="PF00004"/>
    </source>
</evidence>
<dbReference type="Pfam" id="PF23232">
    <property type="entry name" value="AAA_lid_13"/>
    <property type="match status" value="1"/>
</dbReference>
<dbReference type="PANTHER" id="PTHR46411">
    <property type="entry name" value="FAMILY ATPASE, PUTATIVE-RELATED"/>
    <property type="match status" value="1"/>
</dbReference>
<feature type="region of interest" description="Disordered" evidence="2">
    <location>
        <begin position="1096"/>
        <end position="1209"/>
    </location>
</feature>
<reference evidence="6" key="1">
    <citation type="submission" date="2020-03" db="EMBL/GenBank/DDBJ databases">
        <authorList>
            <person name="He L."/>
        </authorList>
    </citation>
    <scope>NUCLEOTIDE SEQUENCE</scope>
    <source>
        <strain evidence="6">CkLH20</strain>
    </source>
</reference>
<dbReference type="RefSeq" id="XP_038750987.1">
    <property type="nucleotide sequence ID" value="XM_038883392.1"/>
</dbReference>
<feature type="compositionally biased region" description="Low complexity" evidence="2">
    <location>
        <begin position="1132"/>
        <end position="1141"/>
    </location>
</feature>
<dbReference type="InterPro" id="IPR054289">
    <property type="entry name" value="DUF7025"/>
</dbReference>
<name>A0A9P6II69_9PEZI</name>
<feature type="domain" description="AAA+ ATPase lid" evidence="5">
    <location>
        <begin position="944"/>
        <end position="1067"/>
    </location>
</feature>
<feature type="compositionally biased region" description="Polar residues" evidence="2">
    <location>
        <begin position="93"/>
        <end position="105"/>
    </location>
</feature>
<feature type="compositionally biased region" description="Acidic residues" evidence="2">
    <location>
        <begin position="1100"/>
        <end position="1109"/>
    </location>
</feature>
<keyword evidence="7" id="KW-1185">Reference proteome</keyword>
<comment type="caution">
    <text evidence="6">The sequence shown here is derived from an EMBL/GenBank/DDBJ whole genome shotgun (WGS) entry which is preliminary data.</text>
</comment>
<dbReference type="InterPro" id="IPR003959">
    <property type="entry name" value="ATPase_AAA_core"/>
</dbReference>
<dbReference type="GeneID" id="62156466"/>
<feature type="coiled-coil region" evidence="1">
    <location>
        <begin position="942"/>
        <end position="979"/>
    </location>
</feature>
<feature type="compositionally biased region" description="Polar residues" evidence="2">
    <location>
        <begin position="122"/>
        <end position="138"/>
    </location>
</feature>
<dbReference type="GO" id="GO:0005524">
    <property type="term" value="F:ATP binding"/>
    <property type="evidence" value="ECO:0007669"/>
    <property type="project" value="InterPro"/>
</dbReference>
<gene>
    <name evidence="6" type="ORF">CkaCkLH20_00672</name>
</gene>